<dbReference type="SUPFAM" id="SSF48403">
    <property type="entry name" value="Ankyrin repeat"/>
    <property type="match status" value="1"/>
</dbReference>
<sequence length="365" mass="40543">MSALSNSPTPKRKRKRTNNRNSTLKTEFDHTINLPGGIRRTLDLLRNAPTPSIDTLPPNYSPLVSPILLAGSTYTRRYGNRIPSNLIPTILELIQSCHDRNISLNGGNVMGGDQFHRPLILAAYYGFVPLVHKLLTLGAKADMADGMGRTALHAALQNPAGQPHFLRECDRNVARLLLEQNVVTPHLTTWRRRNNHEGGLGSIIYASADSISGSILLMSIKNKNWAAVSFLVLELGVTLTDRDYLDLYRGGHLQRKLMPAIAVVRMEMNKGGGVDASSSLSWSKDVAWSYPPTWNVAVALCGGCGLPEDVFRNHIVPYCSREWFYSDDMLLSDKPLPPRLAASMGSEDRDMLSRGEQWRDFQRNG</sequence>
<organism evidence="2">
    <name type="scientific">Ditylum brightwellii</name>
    <dbReference type="NCBI Taxonomy" id="49249"/>
    <lineage>
        <taxon>Eukaryota</taxon>
        <taxon>Sar</taxon>
        <taxon>Stramenopiles</taxon>
        <taxon>Ochrophyta</taxon>
        <taxon>Bacillariophyta</taxon>
        <taxon>Mediophyceae</taxon>
        <taxon>Lithodesmiophycidae</taxon>
        <taxon>Lithodesmiales</taxon>
        <taxon>Lithodesmiaceae</taxon>
        <taxon>Ditylum</taxon>
    </lineage>
</organism>
<dbReference type="InterPro" id="IPR002110">
    <property type="entry name" value="Ankyrin_rpt"/>
</dbReference>
<gene>
    <name evidence="2" type="ORF">DBRI00130_LOCUS43059</name>
</gene>
<dbReference type="InterPro" id="IPR036770">
    <property type="entry name" value="Ankyrin_rpt-contain_sf"/>
</dbReference>
<protein>
    <submittedName>
        <fullName evidence="2">Uncharacterized protein</fullName>
    </submittedName>
</protein>
<dbReference type="Gene3D" id="1.25.40.20">
    <property type="entry name" value="Ankyrin repeat-containing domain"/>
    <property type="match status" value="1"/>
</dbReference>
<evidence type="ECO:0000256" key="1">
    <source>
        <dbReference type="SAM" id="MobiDB-lite"/>
    </source>
</evidence>
<proteinExistence type="predicted"/>
<accession>A0A7S4T9J6</accession>
<dbReference type="AlphaFoldDB" id="A0A7S4T9J6"/>
<name>A0A7S4T9J6_9STRA</name>
<feature type="compositionally biased region" description="Basic and acidic residues" evidence="1">
    <location>
        <begin position="346"/>
        <end position="365"/>
    </location>
</feature>
<dbReference type="EMBL" id="HBNS01059862">
    <property type="protein sequence ID" value="CAE4666277.1"/>
    <property type="molecule type" value="Transcribed_RNA"/>
</dbReference>
<feature type="region of interest" description="Disordered" evidence="1">
    <location>
        <begin position="341"/>
        <end position="365"/>
    </location>
</feature>
<feature type="region of interest" description="Disordered" evidence="1">
    <location>
        <begin position="1"/>
        <end position="24"/>
    </location>
</feature>
<evidence type="ECO:0000313" key="2">
    <source>
        <dbReference type="EMBL" id="CAE4666277.1"/>
    </source>
</evidence>
<reference evidence="2" key="1">
    <citation type="submission" date="2021-01" db="EMBL/GenBank/DDBJ databases">
        <authorList>
            <person name="Corre E."/>
            <person name="Pelletier E."/>
            <person name="Niang G."/>
            <person name="Scheremetjew M."/>
            <person name="Finn R."/>
            <person name="Kale V."/>
            <person name="Holt S."/>
            <person name="Cochrane G."/>
            <person name="Meng A."/>
            <person name="Brown T."/>
            <person name="Cohen L."/>
        </authorList>
    </citation>
    <scope>NUCLEOTIDE SEQUENCE</scope>
    <source>
        <strain evidence="2">GSO104</strain>
    </source>
</reference>
<dbReference type="SMART" id="SM00248">
    <property type="entry name" value="ANK"/>
    <property type="match status" value="2"/>
</dbReference>